<protein>
    <recommendedName>
        <fullName evidence="3">3-beta hydroxysteroid dehydrogenase/isomerase domain-containing protein</fullName>
    </recommendedName>
</protein>
<dbReference type="SUPFAM" id="SSF51735">
    <property type="entry name" value="NAD(P)-binding Rossmann-fold domains"/>
    <property type="match status" value="1"/>
</dbReference>
<keyword evidence="1 2" id="KW-0560">Oxidoreductase</keyword>
<accession>A0A7S4HF35</accession>
<evidence type="ECO:0000256" key="1">
    <source>
        <dbReference type="ARBA" id="ARBA00023002"/>
    </source>
</evidence>
<dbReference type="InterPro" id="IPR036291">
    <property type="entry name" value="NAD(P)-bd_dom_sf"/>
</dbReference>
<evidence type="ECO:0000313" key="4">
    <source>
        <dbReference type="EMBL" id="CAE2197346.1"/>
    </source>
</evidence>
<feature type="domain" description="3-beta hydroxysteroid dehydrogenase/isomerase" evidence="3">
    <location>
        <begin position="17"/>
        <end position="252"/>
    </location>
</feature>
<dbReference type="EMBL" id="HBKO01005539">
    <property type="protein sequence ID" value="CAE2197346.1"/>
    <property type="molecule type" value="Transcribed_RNA"/>
</dbReference>
<sequence>MSAMSASGFTWRGTRCLVTGGAGNLGGQLIRLLRERGAFVSSLDLIAYDGPGAEGVRSFEGDICDAALLAEAMEGVAVVFHTASVIDIRPVPALRMWRVNVDGTYAVIGACKAAGVGRLVYTSSLEVVSGHEEDGTVRRLDGVGEDAPMPVRHHLPYAGTKAAAERLVLAAHSAELRTCAIRSGYIMGAGCIGLKVEMLRAKARRGYYVTAHIPAIISTVHAKNCAHAHVLAAERAERADVGGQPFFVRDYEANVVETALECFKATPIVPALIPLRLAFVVAWVLDCFDRLMHALCRFAGRRRETPAEVLDVTAVGMAWIDIVVSDRRAREALGYEPLVSRAECIAEAKEWCRAFYAGLGE</sequence>
<name>A0A7S4HF35_9EUKA</name>
<dbReference type="InterPro" id="IPR050425">
    <property type="entry name" value="NAD(P)_dehydrat-like"/>
</dbReference>
<organism evidence="4">
    <name type="scientific">Prymnesium polylepis</name>
    <dbReference type="NCBI Taxonomy" id="72548"/>
    <lineage>
        <taxon>Eukaryota</taxon>
        <taxon>Haptista</taxon>
        <taxon>Haptophyta</taxon>
        <taxon>Prymnesiophyceae</taxon>
        <taxon>Prymnesiales</taxon>
        <taxon>Prymnesiaceae</taxon>
        <taxon>Prymnesium</taxon>
    </lineage>
</organism>
<dbReference type="GO" id="GO:0006694">
    <property type="term" value="P:steroid biosynthetic process"/>
    <property type="evidence" value="ECO:0007669"/>
    <property type="project" value="InterPro"/>
</dbReference>
<gene>
    <name evidence="4" type="ORF">CPOL0286_LOCUS2700</name>
</gene>
<dbReference type="GO" id="GO:0016616">
    <property type="term" value="F:oxidoreductase activity, acting on the CH-OH group of donors, NAD or NADP as acceptor"/>
    <property type="evidence" value="ECO:0007669"/>
    <property type="project" value="InterPro"/>
</dbReference>
<dbReference type="Pfam" id="PF01073">
    <property type="entry name" value="3Beta_HSD"/>
    <property type="match status" value="1"/>
</dbReference>
<proteinExistence type="inferred from homology"/>
<reference evidence="4" key="1">
    <citation type="submission" date="2021-01" db="EMBL/GenBank/DDBJ databases">
        <authorList>
            <person name="Corre E."/>
            <person name="Pelletier E."/>
            <person name="Niang G."/>
            <person name="Scheremetjew M."/>
            <person name="Finn R."/>
            <person name="Kale V."/>
            <person name="Holt S."/>
            <person name="Cochrane G."/>
            <person name="Meng A."/>
            <person name="Brown T."/>
            <person name="Cohen L."/>
        </authorList>
    </citation>
    <scope>NUCLEOTIDE SEQUENCE</scope>
    <source>
        <strain evidence="4">UIO037</strain>
    </source>
</reference>
<comment type="similarity">
    <text evidence="2">Belongs to the 3-beta-HSD family.</text>
</comment>
<dbReference type="InterPro" id="IPR002225">
    <property type="entry name" value="3Beta_OHSteriod_DH/Estase"/>
</dbReference>
<evidence type="ECO:0000256" key="2">
    <source>
        <dbReference type="RuleBase" id="RU004475"/>
    </source>
</evidence>
<dbReference type="PANTHER" id="PTHR10366">
    <property type="entry name" value="NAD DEPENDENT EPIMERASE/DEHYDRATASE"/>
    <property type="match status" value="1"/>
</dbReference>
<dbReference type="PANTHER" id="PTHR10366:SF564">
    <property type="entry name" value="STEROL-4-ALPHA-CARBOXYLATE 3-DEHYDROGENASE, DECARBOXYLATING"/>
    <property type="match status" value="1"/>
</dbReference>
<evidence type="ECO:0000259" key="3">
    <source>
        <dbReference type="Pfam" id="PF01073"/>
    </source>
</evidence>
<dbReference type="Gene3D" id="3.40.50.720">
    <property type="entry name" value="NAD(P)-binding Rossmann-like Domain"/>
    <property type="match status" value="1"/>
</dbReference>
<dbReference type="AlphaFoldDB" id="A0A7S4HF35"/>